<dbReference type="InterPro" id="IPR001638">
    <property type="entry name" value="Solute-binding_3/MltF_N"/>
</dbReference>
<gene>
    <name evidence="2" type="ORF">C1O66_02205</name>
</gene>
<comment type="caution">
    <text evidence="2">The sequence shown here is derived from an EMBL/GenBank/DDBJ whole genome shotgun (WGS) entry which is preliminary data.</text>
</comment>
<dbReference type="EMBL" id="POSP01000001">
    <property type="protein sequence ID" value="PND40217.1"/>
    <property type="molecule type" value="Genomic_DNA"/>
</dbReference>
<proteinExistence type="predicted"/>
<feature type="domain" description="Solute-binding protein family 3/N-terminal" evidence="1">
    <location>
        <begin position="78"/>
        <end position="292"/>
    </location>
</feature>
<evidence type="ECO:0000313" key="2">
    <source>
        <dbReference type="EMBL" id="PND40217.1"/>
    </source>
</evidence>
<dbReference type="Gene3D" id="3.40.190.10">
    <property type="entry name" value="Periplasmic binding protein-like II"/>
    <property type="match status" value="2"/>
</dbReference>
<keyword evidence="3" id="KW-1185">Reference proteome</keyword>
<accession>A0A2N8L3E2</accession>
<dbReference type="SUPFAM" id="SSF53850">
    <property type="entry name" value="Periplasmic binding protein-like II"/>
    <property type="match status" value="1"/>
</dbReference>
<reference evidence="2 3" key="1">
    <citation type="submission" date="2018-01" db="EMBL/GenBank/DDBJ databases">
        <title>Draft genome sequence of Paucibacter aquatile CR182 isolated from freshwater of the Nakdong River.</title>
        <authorList>
            <person name="Choi A."/>
            <person name="Chung E.J."/>
        </authorList>
    </citation>
    <scope>NUCLEOTIDE SEQUENCE [LARGE SCALE GENOMIC DNA]</scope>
    <source>
        <strain evidence="2 3">CR182</strain>
    </source>
</reference>
<organism evidence="2 3">
    <name type="scientific">Kinneretia aquatilis</name>
    <dbReference type="NCBI Taxonomy" id="2070761"/>
    <lineage>
        <taxon>Bacteria</taxon>
        <taxon>Pseudomonadati</taxon>
        <taxon>Pseudomonadota</taxon>
        <taxon>Betaproteobacteria</taxon>
        <taxon>Burkholderiales</taxon>
        <taxon>Sphaerotilaceae</taxon>
        <taxon>Roseateles</taxon>
    </lineage>
</organism>
<dbReference type="Proteomes" id="UP000235916">
    <property type="component" value="Unassembled WGS sequence"/>
</dbReference>
<dbReference type="AlphaFoldDB" id="A0A2N8L3E2"/>
<sequence length="297" mass="33120">MQAWPGRGADIMANPGSSGRRRLACALVLLPVGVPALWPRHVHAQLPAKGGGIEFRIAFEDKDSPDHTGSLTVPAENPGIIVEMVQMLPARLGGEIRVQLLRRPWARCLAELEAGQVDAIFSSSFKPERLKIGLYPMKNGQPDRALRIDTKSYKLYTRADAGLSWDGQRFTGPERPLELVAMRGYAIIDELRKLPGVSVSEVDRAEVAFRMLLAGRAHGFAQLSEAAEHVLRNTPEFDRAIVKLEPPLMSKDYFLQISHAFHQRHPKLSARIWRALGEIRQGEQERLVAKYLKLSAD</sequence>
<dbReference type="Pfam" id="PF00497">
    <property type="entry name" value="SBP_bac_3"/>
    <property type="match status" value="1"/>
</dbReference>
<evidence type="ECO:0000313" key="3">
    <source>
        <dbReference type="Proteomes" id="UP000235916"/>
    </source>
</evidence>
<name>A0A2N8L3E2_9BURK</name>
<protein>
    <recommendedName>
        <fullName evidence="1">Solute-binding protein family 3/N-terminal domain-containing protein</fullName>
    </recommendedName>
</protein>
<evidence type="ECO:0000259" key="1">
    <source>
        <dbReference type="Pfam" id="PF00497"/>
    </source>
</evidence>
<dbReference type="OrthoDB" id="9133137at2"/>